<dbReference type="Proteomes" id="UP001241377">
    <property type="component" value="Unassembled WGS sequence"/>
</dbReference>
<sequence>MKRALVSIPAATRVFPRGNAAAPLLRFRTPLHIPDDGEYALAIVGEGEGRRRLVQTLLSKHRFHPHPPAPGIFPYAFNWAPREHVPGSSEVVQPPPSIRHLTFSKPSATGEFTDFTARYGALQEEDRDTLFQFFRESLFPAPTEDAITAVSHALRIQHLLNLPLVALSSGQTRRSRIAAGLLASPRMLILEDPFAGLDVQSRREIAGMLGAVNSGAVDLKGTSQGVPDGQEHAMRLVLSLRGTGIIGLPEYVTHIARVIDNEVETLSKEEYVDGVERQGETQHVVPDMARQPVAVQDSQHSTDPVVDVQGVSIAYGDAKVLDDVSWRIHPGERWHLQGSNGSGKTTLLSLILGHHPQSFSLPISTLSLFSKPRREIATPTLRRRIGHASPEIFAAFPRSMGLSAGEVVGTGYEGVFSRRRMSEEQRTRIESLLEPFLDLLVAGKRGKPSLKSTTTATTKSILEHIYDTDFSHFPPNQQALLLFLRAIVSRPSLLILDEASQGMDEETWARCRVLLDREWAEIARDAKEGINEQAVVVVSHWEEEVPWEKGQGRILRLHEGKVVLKE</sequence>
<protein>
    <submittedName>
        <fullName evidence="1">Uncharacterized protein</fullName>
    </submittedName>
</protein>
<evidence type="ECO:0000313" key="2">
    <source>
        <dbReference type="Proteomes" id="UP001241377"/>
    </source>
</evidence>
<dbReference type="EMBL" id="JASBWR010000159">
    <property type="protein sequence ID" value="KAJ9090923.1"/>
    <property type="molecule type" value="Genomic_DNA"/>
</dbReference>
<reference evidence="1" key="1">
    <citation type="submission" date="2023-04" db="EMBL/GenBank/DDBJ databases">
        <title>Draft Genome sequencing of Naganishia species isolated from polar environments using Oxford Nanopore Technology.</title>
        <authorList>
            <person name="Leo P."/>
            <person name="Venkateswaran K."/>
        </authorList>
    </citation>
    <scope>NUCLEOTIDE SEQUENCE</scope>
    <source>
        <strain evidence="1">MNA-CCFEE 5261</strain>
    </source>
</reference>
<comment type="caution">
    <text evidence="1">The sequence shown here is derived from an EMBL/GenBank/DDBJ whole genome shotgun (WGS) entry which is preliminary data.</text>
</comment>
<organism evidence="1 2">
    <name type="scientific">Naganishia cerealis</name>
    <dbReference type="NCBI Taxonomy" id="610337"/>
    <lineage>
        <taxon>Eukaryota</taxon>
        <taxon>Fungi</taxon>
        <taxon>Dikarya</taxon>
        <taxon>Basidiomycota</taxon>
        <taxon>Agaricomycotina</taxon>
        <taxon>Tremellomycetes</taxon>
        <taxon>Filobasidiales</taxon>
        <taxon>Filobasidiaceae</taxon>
        <taxon>Naganishia</taxon>
    </lineage>
</organism>
<evidence type="ECO:0000313" key="1">
    <source>
        <dbReference type="EMBL" id="KAJ9090923.1"/>
    </source>
</evidence>
<name>A0ACC2UV82_9TREE</name>
<accession>A0ACC2UV82</accession>
<proteinExistence type="predicted"/>
<keyword evidence="2" id="KW-1185">Reference proteome</keyword>
<gene>
    <name evidence="1" type="ORF">QFC19_009349</name>
</gene>